<dbReference type="EMBL" id="QZAR01000201">
    <property type="protein sequence ID" value="THW84918.1"/>
    <property type="molecule type" value="Genomic_DNA"/>
</dbReference>
<name>A0A4S9AXG6_AURPU</name>
<feature type="chain" id="PRO_5020261161" evidence="2">
    <location>
        <begin position="22"/>
        <end position="242"/>
    </location>
</feature>
<proteinExistence type="predicted"/>
<dbReference type="Proteomes" id="UP000304928">
    <property type="component" value="Unassembled WGS sequence"/>
</dbReference>
<evidence type="ECO:0000313" key="4">
    <source>
        <dbReference type="Proteomes" id="UP000304928"/>
    </source>
</evidence>
<feature type="compositionally biased region" description="Polar residues" evidence="1">
    <location>
        <begin position="208"/>
        <end position="224"/>
    </location>
</feature>
<sequence>MMNIFTSLLLIAGFVATIISASSVDVNITRHISGTADIDMASPTRRSRRHRTHTFTFIDPPSATLDSMIIADIGGPSATSPSFTIPEGTSFSTSFRFASMPPTLSTLEPTLIGEIHLPSEPITTPIFTLTFSTQVTTDLTFPPGAPTDSPFTLTIGLATPTTDIFKGHVSVSRKTTSLAASNTPHPTNLSPSIKSYIRDVVNHPQLQAQTQIQDSSPQSAQTPSLRDGKIHTYFLGHGLRLE</sequence>
<evidence type="ECO:0000256" key="2">
    <source>
        <dbReference type="SAM" id="SignalP"/>
    </source>
</evidence>
<protein>
    <submittedName>
        <fullName evidence="3">Uncharacterized protein</fullName>
    </submittedName>
</protein>
<feature type="signal peptide" evidence="2">
    <location>
        <begin position="1"/>
        <end position="21"/>
    </location>
</feature>
<evidence type="ECO:0000313" key="3">
    <source>
        <dbReference type="EMBL" id="THW84918.1"/>
    </source>
</evidence>
<organism evidence="3 4">
    <name type="scientific">Aureobasidium pullulans</name>
    <name type="common">Black yeast</name>
    <name type="synonym">Pullularia pullulans</name>
    <dbReference type="NCBI Taxonomy" id="5580"/>
    <lineage>
        <taxon>Eukaryota</taxon>
        <taxon>Fungi</taxon>
        <taxon>Dikarya</taxon>
        <taxon>Ascomycota</taxon>
        <taxon>Pezizomycotina</taxon>
        <taxon>Dothideomycetes</taxon>
        <taxon>Dothideomycetidae</taxon>
        <taxon>Dothideales</taxon>
        <taxon>Saccotheciaceae</taxon>
        <taxon>Aureobasidium</taxon>
    </lineage>
</organism>
<gene>
    <name evidence="3" type="ORF">D6D15_08452</name>
</gene>
<comment type="caution">
    <text evidence="3">The sequence shown here is derived from an EMBL/GenBank/DDBJ whole genome shotgun (WGS) entry which is preliminary data.</text>
</comment>
<accession>A0A4S9AXG6</accession>
<feature type="region of interest" description="Disordered" evidence="1">
    <location>
        <begin position="208"/>
        <end position="227"/>
    </location>
</feature>
<keyword evidence="2" id="KW-0732">Signal</keyword>
<reference evidence="3 4" key="1">
    <citation type="submission" date="2018-10" db="EMBL/GenBank/DDBJ databases">
        <title>Fifty Aureobasidium pullulans genomes reveal a recombining polyextremotolerant generalist.</title>
        <authorList>
            <person name="Gostincar C."/>
            <person name="Turk M."/>
            <person name="Zajc J."/>
            <person name="Gunde-Cimerman N."/>
        </authorList>
    </citation>
    <scope>NUCLEOTIDE SEQUENCE [LARGE SCALE GENOMIC DNA]</scope>
    <source>
        <strain evidence="3 4">EXF-10507</strain>
    </source>
</reference>
<dbReference type="AlphaFoldDB" id="A0A4S9AXG6"/>
<evidence type="ECO:0000256" key="1">
    <source>
        <dbReference type="SAM" id="MobiDB-lite"/>
    </source>
</evidence>